<dbReference type="eggNOG" id="KOG1968">
    <property type="taxonomic scope" value="Eukaryota"/>
</dbReference>
<keyword evidence="4" id="KW-1185">Reference proteome</keyword>
<name>M2MP35_BAUPA</name>
<sequence length="1034" mass="114216">SSPLPVIEEVDQQHPVSDPLILPTTPPKKLLRLNASGKFSSPIRREPKDAAATEISSDEPKRKGRSRKAKQPAEQKTLIVKIPYAQASSAGRDVGQVVHRILHGEERVDVHNHKLSPKKPRTPRKSGKATHPFFAGKPNELQPTTKQESPRKASATTPGKLKTQIWNDRLSAVSSVKEVPYAVGSGLLKDRLIVKHPGAKEPAWPAKETAHVRGVSNGESALPRLTTVDEQWFSRTRKRKAVKLPVPSAESVLTSFRADLVAEPETVLRSDGFEEPHRSLQVPDKLLITGDQIRQRIRPEIAGLLPDDLDIPVSLPSSSMLSPHPALRNIWDRIPTTLTAFDESRGENLGWTHKYAPSTAAEVLQPAQAMSVLKTWLTSLTVTAVESAPSAAPKPLPQEGCRPKKKRRRKHDEMDDFLVDSDEEIRNMDELTDPGDAGTDGPRNGHKSMVQVALDGVKLSNAVLLSGPHGSGKTAAAYAVAREQGFKVFEISPSERRSGKDILARVGDMTENHLVKHHGLDAGEVSSTEEPNNARLEEEFQRDLACGRQGKMNAFFKPQANTKPTAKKKQAARSKTLEAVKQTLRKPSKDQQQSLVLLEEVDILFKDDKEFWSTVLKLIVSSKRPFIMTCNDEDLVPLQAMNLHAILRFTPPSVDLAADYLLLVAAAEGHLLKRQAVCSLYQAKGRDLRATLTELDFWCQMGVGDPRCGLGWLYQRWPPGSDVDETGRKLRVVSDGTYRQGVGLVHGTATSETDKTLWSWREFGLEPLDFFSESNKIPSVPQNQSNRYASVRQYAWHAGIVSALDTFTAGELPETARLDTTQPQICDKARRQYVEGMQLMQVDEHPDYFTTGMEMVARAVHLLSATTSHQLDDGRLLDIAIEARSAGYGNGQLERHHFAVFDAISAPAESALSTGPGLLQSAFDGPLAPVAVDLAPYVRSIVQYDLALEEQRERLSRLLENSDGQKNKRARTTRAARSALEGSQRASTRRERWFTKILDLQGVLSTGGTEWPKCPFAALDDGSVEGSREDQSED</sequence>
<feature type="region of interest" description="Disordered" evidence="1">
    <location>
        <begin position="959"/>
        <end position="984"/>
    </location>
</feature>
<dbReference type="HOGENOM" id="CLU_003721_0_0_1"/>
<dbReference type="GO" id="GO:0005524">
    <property type="term" value="F:ATP binding"/>
    <property type="evidence" value="ECO:0007669"/>
    <property type="project" value="InterPro"/>
</dbReference>
<feature type="region of interest" description="Disordered" evidence="1">
    <location>
        <begin position="387"/>
        <end position="415"/>
    </location>
</feature>
<evidence type="ECO:0000313" key="4">
    <source>
        <dbReference type="Proteomes" id="UP000011761"/>
    </source>
</evidence>
<feature type="compositionally biased region" description="Basic residues" evidence="1">
    <location>
        <begin position="113"/>
        <end position="128"/>
    </location>
</feature>
<dbReference type="AlphaFoldDB" id="M2MP35"/>
<dbReference type="EMBL" id="KB445553">
    <property type="protein sequence ID" value="EMC98466.1"/>
    <property type="molecule type" value="Genomic_DNA"/>
</dbReference>
<gene>
    <name evidence="3" type="ORF">BAUCODRAFT_66650</name>
</gene>
<proteinExistence type="predicted"/>
<dbReference type="PANTHER" id="PTHR23389:SF21">
    <property type="entry name" value="ATPASE FAMILY AAA DOMAIN-CONTAINING PROTEIN 5"/>
    <property type="match status" value="1"/>
</dbReference>
<dbReference type="Pfam" id="PF00004">
    <property type="entry name" value="AAA"/>
    <property type="match status" value="1"/>
</dbReference>
<dbReference type="GO" id="GO:0003677">
    <property type="term" value="F:DNA binding"/>
    <property type="evidence" value="ECO:0007669"/>
    <property type="project" value="TreeGrafter"/>
</dbReference>
<dbReference type="GO" id="GO:0016887">
    <property type="term" value="F:ATP hydrolysis activity"/>
    <property type="evidence" value="ECO:0007669"/>
    <property type="project" value="InterPro"/>
</dbReference>
<dbReference type="STRING" id="717646.M2MP35"/>
<dbReference type="SMART" id="SM00382">
    <property type="entry name" value="AAA"/>
    <property type="match status" value="1"/>
</dbReference>
<evidence type="ECO:0000313" key="3">
    <source>
        <dbReference type="EMBL" id="EMC98466.1"/>
    </source>
</evidence>
<dbReference type="RefSeq" id="XP_007674613.1">
    <property type="nucleotide sequence ID" value="XM_007676423.1"/>
</dbReference>
<dbReference type="Gene3D" id="3.40.50.300">
    <property type="entry name" value="P-loop containing nucleotide triphosphate hydrolases"/>
    <property type="match status" value="1"/>
</dbReference>
<accession>M2MP35</accession>
<dbReference type="PANTHER" id="PTHR23389">
    <property type="entry name" value="CHROMOSOME TRANSMISSION FIDELITY FACTOR 18"/>
    <property type="match status" value="1"/>
</dbReference>
<evidence type="ECO:0000256" key="1">
    <source>
        <dbReference type="SAM" id="MobiDB-lite"/>
    </source>
</evidence>
<organism evidence="3 4">
    <name type="scientific">Baudoinia panamericana (strain UAMH 10762)</name>
    <name type="common">Angels' share fungus</name>
    <name type="synonym">Baudoinia compniacensis (strain UAMH 10762)</name>
    <dbReference type="NCBI Taxonomy" id="717646"/>
    <lineage>
        <taxon>Eukaryota</taxon>
        <taxon>Fungi</taxon>
        <taxon>Dikarya</taxon>
        <taxon>Ascomycota</taxon>
        <taxon>Pezizomycotina</taxon>
        <taxon>Dothideomycetes</taxon>
        <taxon>Dothideomycetidae</taxon>
        <taxon>Mycosphaerellales</taxon>
        <taxon>Teratosphaeriaceae</taxon>
        <taxon>Baudoinia</taxon>
    </lineage>
</organism>
<dbReference type="GeneID" id="19116298"/>
<dbReference type="SUPFAM" id="SSF52540">
    <property type="entry name" value="P-loop containing nucleoside triphosphate hydrolases"/>
    <property type="match status" value="1"/>
</dbReference>
<feature type="non-terminal residue" evidence="3">
    <location>
        <position position="1"/>
    </location>
</feature>
<protein>
    <recommendedName>
        <fullName evidence="2">AAA+ ATPase domain-containing protein</fullName>
    </recommendedName>
</protein>
<dbReference type="InterPro" id="IPR027417">
    <property type="entry name" value="P-loop_NTPase"/>
</dbReference>
<feature type="region of interest" description="Disordered" evidence="1">
    <location>
        <begin position="108"/>
        <end position="158"/>
    </location>
</feature>
<dbReference type="GO" id="GO:0005634">
    <property type="term" value="C:nucleus"/>
    <property type="evidence" value="ECO:0007669"/>
    <property type="project" value="TreeGrafter"/>
</dbReference>
<feature type="domain" description="AAA+ ATPase" evidence="2">
    <location>
        <begin position="459"/>
        <end position="653"/>
    </location>
</feature>
<dbReference type="InterPro" id="IPR003593">
    <property type="entry name" value="AAA+_ATPase"/>
</dbReference>
<feature type="region of interest" description="Disordered" evidence="1">
    <location>
        <begin position="1"/>
        <end position="77"/>
    </location>
</feature>
<reference evidence="3 4" key="1">
    <citation type="journal article" date="2012" name="PLoS Pathog.">
        <title>Diverse lifestyles and strategies of plant pathogenesis encoded in the genomes of eighteen Dothideomycetes fungi.</title>
        <authorList>
            <person name="Ohm R.A."/>
            <person name="Feau N."/>
            <person name="Henrissat B."/>
            <person name="Schoch C.L."/>
            <person name="Horwitz B.A."/>
            <person name="Barry K.W."/>
            <person name="Condon B.J."/>
            <person name="Copeland A.C."/>
            <person name="Dhillon B."/>
            <person name="Glaser F."/>
            <person name="Hesse C.N."/>
            <person name="Kosti I."/>
            <person name="LaButti K."/>
            <person name="Lindquist E.A."/>
            <person name="Lucas S."/>
            <person name="Salamov A.A."/>
            <person name="Bradshaw R.E."/>
            <person name="Ciuffetti L."/>
            <person name="Hamelin R.C."/>
            <person name="Kema G.H.J."/>
            <person name="Lawrence C."/>
            <person name="Scott J.A."/>
            <person name="Spatafora J.W."/>
            <person name="Turgeon B.G."/>
            <person name="de Wit P.J.G.M."/>
            <person name="Zhong S."/>
            <person name="Goodwin S.B."/>
            <person name="Grigoriev I.V."/>
        </authorList>
    </citation>
    <scope>NUCLEOTIDE SEQUENCE [LARGE SCALE GENOMIC DNA]</scope>
    <source>
        <strain evidence="3 4">UAMH 10762</strain>
    </source>
</reference>
<dbReference type="InterPro" id="IPR003959">
    <property type="entry name" value="ATPase_AAA_core"/>
</dbReference>
<dbReference type="OrthoDB" id="9996895at2759"/>
<dbReference type="KEGG" id="bcom:BAUCODRAFT_66650"/>
<evidence type="ECO:0000259" key="2">
    <source>
        <dbReference type="SMART" id="SM00382"/>
    </source>
</evidence>
<dbReference type="OMA" id="RNHLVQQ"/>
<dbReference type="Proteomes" id="UP000011761">
    <property type="component" value="Unassembled WGS sequence"/>
</dbReference>